<evidence type="ECO:0000259" key="1">
    <source>
        <dbReference type="Pfam" id="PF12146"/>
    </source>
</evidence>
<accession>A0A9D2F5J2</accession>
<keyword evidence="2" id="KW-0378">Hydrolase</keyword>
<reference evidence="2" key="2">
    <citation type="submission" date="2021-04" db="EMBL/GenBank/DDBJ databases">
        <authorList>
            <person name="Gilroy R."/>
        </authorList>
    </citation>
    <scope>NUCLEOTIDE SEQUENCE</scope>
    <source>
        <strain evidence="2">3436</strain>
    </source>
</reference>
<dbReference type="Proteomes" id="UP000824031">
    <property type="component" value="Unassembled WGS sequence"/>
</dbReference>
<organism evidence="2 3">
    <name type="scientific">Candidatus Gemmiger excrementavium</name>
    <dbReference type="NCBI Taxonomy" id="2838608"/>
    <lineage>
        <taxon>Bacteria</taxon>
        <taxon>Bacillati</taxon>
        <taxon>Bacillota</taxon>
        <taxon>Clostridia</taxon>
        <taxon>Eubacteriales</taxon>
        <taxon>Gemmiger</taxon>
    </lineage>
</organism>
<evidence type="ECO:0000313" key="2">
    <source>
        <dbReference type="EMBL" id="HIZ49376.1"/>
    </source>
</evidence>
<evidence type="ECO:0000313" key="3">
    <source>
        <dbReference type="Proteomes" id="UP000824031"/>
    </source>
</evidence>
<protein>
    <submittedName>
        <fullName evidence="2">Alpha/beta hydrolase</fullName>
    </submittedName>
</protein>
<feature type="domain" description="Serine aminopeptidase S33" evidence="1">
    <location>
        <begin position="96"/>
        <end position="196"/>
    </location>
</feature>
<proteinExistence type="predicted"/>
<dbReference type="PANTHER" id="PTHR43358">
    <property type="entry name" value="ALPHA/BETA-HYDROLASE"/>
    <property type="match status" value="1"/>
</dbReference>
<dbReference type="InterPro" id="IPR052920">
    <property type="entry name" value="DNA-binding_regulatory"/>
</dbReference>
<feature type="domain" description="Serine aminopeptidase S33" evidence="1">
    <location>
        <begin position="241"/>
        <end position="293"/>
    </location>
</feature>
<dbReference type="AlphaFoldDB" id="A0A9D2F5J2"/>
<reference evidence="2" key="1">
    <citation type="journal article" date="2021" name="PeerJ">
        <title>Extensive microbial diversity within the chicken gut microbiome revealed by metagenomics and culture.</title>
        <authorList>
            <person name="Gilroy R."/>
            <person name="Ravi A."/>
            <person name="Getino M."/>
            <person name="Pursley I."/>
            <person name="Horton D.L."/>
            <person name="Alikhan N.F."/>
            <person name="Baker D."/>
            <person name="Gharbi K."/>
            <person name="Hall N."/>
            <person name="Watson M."/>
            <person name="Adriaenssens E.M."/>
            <person name="Foster-Nyarko E."/>
            <person name="Jarju S."/>
            <person name="Secka A."/>
            <person name="Antonio M."/>
            <person name="Oren A."/>
            <person name="Chaudhuri R.R."/>
            <person name="La Ragione R."/>
            <person name="Hildebrand F."/>
            <person name="Pallen M.J."/>
        </authorList>
    </citation>
    <scope>NUCLEOTIDE SEQUENCE</scope>
    <source>
        <strain evidence="2">3436</strain>
    </source>
</reference>
<sequence>MKKGRFMAAGAAATAAAASVVGAAYGIYRFWFYHAAQPEAIDTEALAKPLPYGEQLKKDAAALADAPCEVVRIAADDGTTLAARYYHHADGAPLAIIFHGYKGFARRDGMGGYTLCKQLGYNVLLPDQRSHGASGGHTITMGLKEQYDCRAWTRWAYDRFGPETPLFLMGVSMGASTVLLASALDLPETVRGIIADCGYTSPREITRKVLLDQSPRLPVSPVYTIGRLGTRLFGHFDPEKADCRKAVAKTRIPILFIHGDADAFVPWQMSRENYEACASKKKLVLIHGAGHAVAYYVDIPAYAQAVTEFLQDCLADS</sequence>
<dbReference type="EMBL" id="DXBO01000174">
    <property type="protein sequence ID" value="HIZ49376.1"/>
    <property type="molecule type" value="Genomic_DNA"/>
</dbReference>
<dbReference type="PANTHER" id="PTHR43358:SF4">
    <property type="entry name" value="ALPHA_BETA HYDROLASE FOLD-1 DOMAIN-CONTAINING PROTEIN"/>
    <property type="match status" value="1"/>
</dbReference>
<gene>
    <name evidence="2" type="ORF">H9810_11735</name>
</gene>
<dbReference type="Pfam" id="PF12146">
    <property type="entry name" value="Hydrolase_4"/>
    <property type="match status" value="2"/>
</dbReference>
<comment type="caution">
    <text evidence="2">The sequence shown here is derived from an EMBL/GenBank/DDBJ whole genome shotgun (WGS) entry which is preliminary data.</text>
</comment>
<dbReference type="InterPro" id="IPR029058">
    <property type="entry name" value="AB_hydrolase_fold"/>
</dbReference>
<name>A0A9D2F5J2_9FIRM</name>
<dbReference type="GO" id="GO:0016787">
    <property type="term" value="F:hydrolase activity"/>
    <property type="evidence" value="ECO:0007669"/>
    <property type="project" value="UniProtKB-KW"/>
</dbReference>
<dbReference type="InterPro" id="IPR022742">
    <property type="entry name" value="Hydrolase_4"/>
</dbReference>
<dbReference type="SUPFAM" id="SSF53474">
    <property type="entry name" value="alpha/beta-Hydrolases"/>
    <property type="match status" value="1"/>
</dbReference>
<dbReference type="Gene3D" id="3.40.50.1820">
    <property type="entry name" value="alpha/beta hydrolase"/>
    <property type="match status" value="1"/>
</dbReference>